<dbReference type="Pfam" id="PF08011">
    <property type="entry name" value="PDDEXK_9"/>
    <property type="match status" value="1"/>
</dbReference>
<dbReference type="InterPro" id="IPR012547">
    <property type="entry name" value="PDDEXK_9"/>
</dbReference>
<evidence type="ECO:0000259" key="1">
    <source>
        <dbReference type="Pfam" id="PF09820"/>
    </source>
</evidence>
<dbReference type="AlphaFoldDB" id="A0AB73TAY8"/>
<keyword evidence="3" id="KW-1185">Reference proteome</keyword>
<gene>
    <name evidence="2" type="ORF">C7383_101633</name>
</gene>
<dbReference type="PANTHER" id="PTHR34825:SF1">
    <property type="entry name" value="AAA-ATPASE-LIKE DOMAIN-CONTAINING PROTEIN"/>
    <property type="match status" value="1"/>
</dbReference>
<reference evidence="2 3" key="1">
    <citation type="submission" date="2018-05" db="EMBL/GenBank/DDBJ databases">
        <authorList>
            <person name="Goeker M."/>
            <person name="Huntemann M."/>
            <person name="Clum A."/>
            <person name="Pillay M."/>
            <person name="Palaniappan K."/>
            <person name="Varghese N."/>
            <person name="Mikhailova N."/>
            <person name="Stamatis D."/>
            <person name="Reddy T."/>
            <person name="Daum C."/>
            <person name="Shapiro N."/>
            <person name="Ivanova N."/>
            <person name="Kyrpides N."/>
            <person name="Woyke T."/>
        </authorList>
    </citation>
    <scope>NUCLEOTIDE SEQUENCE [LARGE SCALE GENOMIC DNA]</scope>
    <source>
        <strain evidence="2 3">DSM 26524</strain>
    </source>
</reference>
<name>A0AB73TAY8_9FIRM</name>
<protein>
    <submittedName>
        <fullName evidence="2">PD-(D/E)XK nuclease superfamily protein</fullName>
    </submittedName>
</protein>
<dbReference type="Pfam" id="PF09820">
    <property type="entry name" value="AAA-ATPase_like"/>
    <property type="match status" value="1"/>
</dbReference>
<evidence type="ECO:0000313" key="3">
    <source>
        <dbReference type="Proteomes" id="UP000245412"/>
    </source>
</evidence>
<dbReference type="RefSeq" id="WP_109624647.1">
    <property type="nucleotide sequence ID" value="NZ_JANKBI010000001.1"/>
</dbReference>
<dbReference type="InterPro" id="IPR018631">
    <property type="entry name" value="AAA-ATPase-like_dom"/>
</dbReference>
<accession>A0AB73TAY8</accession>
<feature type="domain" description="AAA-ATPase-like" evidence="1">
    <location>
        <begin position="6"/>
        <end position="236"/>
    </location>
</feature>
<evidence type="ECO:0000313" key="2">
    <source>
        <dbReference type="EMBL" id="PWJ79252.1"/>
    </source>
</evidence>
<dbReference type="EMBL" id="QGGY01000001">
    <property type="protein sequence ID" value="PWJ79252.1"/>
    <property type="molecule type" value="Genomic_DNA"/>
</dbReference>
<organism evidence="2 3">
    <name type="scientific">Murimonas intestini</name>
    <dbReference type="NCBI Taxonomy" id="1337051"/>
    <lineage>
        <taxon>Bacteria</taxon>
        <taxon>Bacillati</taxon>
        <taxon>Bacillota</taxon>
        <taxon>Clostridia</taxon>
        <taxon>Lachnospirales</taxon>
        <taxon>Lachnospiraceae</taxon>
        <taxon>Murimonas</taxon>
    </lineage>
</organism>
<dbReference type="PANTHER" id="PTHR34825">
    <property type="entry name" value="CONSERVED PROTEIN, WITH A WEAK D-GALACTARATE DEHYDRATASE/ALTRONATE HYDROLASE DOMAIN"/>
    <property type="match status" value="1"/>
</dbReference>
<dbReference type="Proteomes" id="UP000245412">
    <property type="component" value="Unassembled WGS sequence"/>
</dbReference>
<comment type="caution">
    <text evidence="2">The sequence shown here is derived from an EMBL/GenBank/DDBJ whole genome shotgun (WGS) entry which is preliminary data.</text>
</comment>
<sequence>MKKALPIGVDNFEKLVTGGYYYVDKTLFIKELLDLKGKVNLFTRPRRFGKTLNLSMLRYFFEDVREPVQKSQNRKLFEGLKIMAAGEEYTAQMGIYAVINLTLKSAKQASFESAYYKIKEEIAEEFKRHSFLMKEGVLSKTELQQYQEIAEGKAGYDAYSGALKFLSRCLYLATGEKTVLLLDEYDVPLESSHFAGFYDKMVNFIRSLFESALKTNDYLKFAVITGCFRISKESIFTGLNHLNIISVMDKRYSEHFGFTEPEVRGAMAYYQREERFPAMKEWYDGYQFGDTEVYNPWSVIKFLYDLDADAHAFPRPYWINTSSNEIIKDMIARADRETKGQIEMLLEGEPLEIRVHEEITYEDIHENGENLWNFLYFTGYLTKESEFFKESSIFLNVRIPNMEVRSIYQSTILYWFRERIKKRGFQDLYRAMEEGDAGKMGEILGEQLLSTISFYDSAENFYHGFLTGILSQSESYLVKSNRESGNRRSDLMVRSPSLRGRAFIIEVKVSDSIDNLEGDARKALDQIYEKGYMEELRTEGYRKIACYGISFFRKDCEVCCNGI</sequence>
<proteinExistence type="predicted"/>